<evidence type="ECO:0000256" key="4">
    <source>
        <dbReference type="ARBA" id="ARBA00012272"/>
    </source>
</evidence>
<accession>A0A0D2UXW7</accession>
<keyword evidence="13" id="KW-1185">Reference proteome</keyword>
<dbReference type="Pfam" id="PF04431">
    <property type="entry name" value="Pec_lyase_N"/>
    <property type="match status" value="1"/>
</dbReference>
<dbReference type="InterPro" id="IPR002022">
    <property type="entry name" value="Pec_lyase"/>
</dbReference>
<dbReference type="SMART" id="SM00656">
    <property type="entry name" value="Amb_all"/>
    <property type="match status" value="1"/>
</dbReference>
<evidence type="ECO:0000259" key="11">
    <source>
        <dbReference type="SMART" id="SM00656"/>
    </source>
</evidence>
<evidence type="ECO:0000256" key="8">
    <source>
        <dbReference type="ARBA" id="ARBA00023180"/>
    </source>
</evidence>
<dbReference type="PRINTS" id="PR00807">
    <property type="entry name" value="AMBALLERGEN"/>
</dbReference>
<name>A0A0D2UXW7_GOSRA</name>
<protein>
    <recommendedName>
        <fullName evidence="4 10">Pectate lyase</fullName>
        <ecNumber evidence="4 10">4.2.2.2</ecNumber>
    </recommendedName>
</protein>
<dbReference type="SUPFAM" id="SSF51126">
    <property type="entry name" value="Pectin lyase-like"/>
    <property type="match status" value="1"/>
</dbReference>
<dbReference type="PANTHER" id="PTHR31683:SF208">
    <property type="entry name" value="PECTATE LYASE"/>
    <property type="match status" value="1"/>
</dbReference>
<organism evidence="12 13">
    <name type="scientific">Gossypium raimondii</name>
    <name type="common">Peruvian cotton</name>
    <name type="synonym">Gossypium klotzschianum subsp. raimondii</name>
    <dbReference type="NCBI Taxonomy" id="29730"/>
    <lineage>
        <taxon>Eukaryota</taxon>
        <taxon>Viridiplantae</taxon>
        <taxon>Streptophyta</taxon>
        <taxon>Embryophyta</taxon>
        <taxon>Tracheophyta</taxon>
        <taxon>Spermatophyta</taxon>
        <taxon>Magnoliopsida</taxon>
        <taxon>eudicotyledons</taxon>
        <taxon>Gunneridae</taxon>
        <taxon>Pentapetalae</taxon>
        <taxon>rosids</taxon>
        <taxon>malvids</taxon>
        <taxon>Malvales</taxon>
        <taxon>Malvaceae</taxon>
        <taxon>Malvoideae</taxon>
        <taxon>Gossypium</taxon>
    </lineage>
</organism>
<evidence type="ECO:0000256" key="7">
    <source>
        <dbReference type="ARBA" id="ARBA00022837"/>
    </source>
</evidence>
<feature type="signal peptide" evidence="10">
    <location>
        <begin position="1"/>
        <end position="24"/>
    </location>
</feature>
<proteinExistence type="inferred from homology"/>
<evidence type="ECO:0000256" key="5">
    <source>
        <dbReference type="ARBA" id="ARBA00022723"/>
    </source>
</evidence>
<dbReference type="InterPro" id="IPR018082">
    <property type="entry name" value="AmbAllergen"/>
</dbReference>
<gene>
    <name evidence="12" type="ORF">B456_009G335000</name>
</gene>
<dbReference type="PANTHER" id="PTHR31683">
    <property type="entry name" value="PECTATE LYASE 18-RELATED"/>
    <property type="match status" value="1"/>
</dbReference>
<dbReference type="GO" id="GO:0030570">
    <property type="term" value="F:pectate lyase activity"/>
    <property type="evidence" value="ECO:0007669"/>
    <property type="project" value="UniProtKB-EC"/>
</dbReference>
<keyword evidence="8" id="KW-0325">Glycoprotein</keyword>
<evidence type="ECO:0000256" key="3">
    <source>
        <dbReference type="ARBA" id="ARBA00010980"/>
    </source>
</evidence>
<comment type="similarity">
    <text evidence="3 10">Belongs to the polysaccharide lyase 1 family.</text>
</comment>
<dbReference type="EMBL" id="CM001748">
    <property type="protein sequence ID" value="KJB61000.1"/>
    <property type="molecule type" value="Genomic_DNA"/>
</dbReference>
<dbReference type="AlphaFoldDB" id="A0A0D2UXW7"/>
<evidence type="ECO:0000256" key="6">
    <source>
        <dbReference type="ARBA" id="ARBA00022729"/>
    </source>
</evidence>
<evidence type="ECO:0000256" key="9">
    <source>
        <dbReference type="ARBA" id="ARBA00023239"/>
    </source>
</evidence>
<evidence type="ECO:0000256" key="1">
    <source>
        <dbReference type="ARBA" id="ARBA00000695"/>
    </source>
</evidence>
<dbReference type="UniPathway" id="UPA00545">
    <property type="reaction ID" value="UER00824"/>
</dbReference>
<evidence type="ECO:0000256" key="2">
    <source>
        <dbReference type="ARBA" id="ARBA00005220"/>
    </source>
</evidence>
<sequence length="366" mass="41027">MGISSYSYGFFLLLIVVTIPTLEAHIAKYDEYWKARELEDIENLDKAYHSNLEEVDRHYNDHFSRTMIEFYNTKRLLAESKKGPFEKLTYYTPRFARGTTGGKGGEFYAVIDPIDNAADPKPRTLRHAITQTGPPWITFKTSMTIKLEQELIVTSDKTIDARGANVEICNGAGITIQFAKNVIIYGLQIHQIFPAKGGKIKDGENYHGLRGASDRDGLDHLSLHHCANGLIDFIQGSTVVTISNCHFTHNNDRATLTLSHFGKGLVERMPRCRFSCIHGNRYSALGTFGAKEVTCRGLLKPAQWKNWNWVSQGDHFENGAFFMPSGNPSANKQFGADKMMPFKPGQMVPKPTKYAGPLNCIIGRPC</sequence>
<reference evidence="12 13" key="1">
    <citation type="journal article" date="2012" name="Nature">
        <title>Repeated polyploidization of Gossypium genomes and the evolution of spinnable cotton fibres.</title>
        <authorList>
            <person name="Paterson A.H."/>
            <person name="Wendel J.F."/>
            <person name="Gundlach H."/>
            <person name="Guo H."/>
            <person name="Jenkins J."/>
            <person name="Jin D."/>
            <person name="Llewellyn D."/>
            <person name="Showmaker K.C."/>
            <person name="Shu S."/>
            <person name="Udall J."/>
            <person name="Yoo M.J."/>
            <person name="Byers R."/>
            <person name="Chen W."/>
            <person name="Doron-Faigenboim A."/>
            <person name="Duke M.V."/>
            <person name="Gong L."/>
            <person name="Grimwood J."/>
            <person name="Grover C."/>
            <person name="Grupp K."/>
            <person name="Hu G."/>
            <person name="Lee T.H."/>
            <person name="Li J."/>
            <person name="Lin L."/>
            <person name="Liu T."/>
            <person name="Marler B.S."/>
            <person name="Page J.T."/>
            <person name="Roberts A.W."/>
            <person name="Romanel E."/>
            <person name="Sanders W.S."/>
            <person name="Szadkowski E."/>
            <person name="Tan X."/>
            <person name="Tang H."/>
            <person name="Xu C."/>
            <person name="Wang J."/>
            <person name="Wang Z."/>
            <person name="Zhang D."/>
            <person name="Zhang L."/>
            <person name="Ashrafi H."/>
            <person name="Bedon F."/>
            <person name="Bowers J.E."/>
            <person name="Brubaker C.L."/>
            <person name="Chee P.W."/>
            <person name="Das S."/>
            <person name="Gingle A.R."/>
            <person name="Haigler C.H."/>
            <person name="Harker D."/>
            <person name="Hoffmann L.V."/>
            <person name="Hovav R."/>
            <person name="Jones D.C."/>
            <person name="Lemke C."/>
            <person name="Mansoor S."/>
            <person name="ur Rahman M."/>
            <person name="Rainville L.N."/>
            <person name="Rambani A."/>
            <person name="Reddy U.K."/>
            <person name="Rong J.K."/>
            <person name="Saranga Y."/>
            <person name="Scheffler B.E."/>
            <person name="Scheffler J.A."/>
            <person name="Stelly D.M."/>
            <person name="Triplett B.A."/>
            <person name="Van Deynze A."/>
            <person name="Vaslin M.F."/>
            <person name="Waghmare V.N."/>
            <person name="Walford S.A."/>
            <person name="Wright R.J."/>
            <person name="Zaki E.A."/>
            <person name="Zhang T."/>
            <person name="Dennis E.S."/>
            <person name="Mayer K.F."/>
            <person name="Peterson D.G."/>
            <person name="Rokhsar D.S."/>
            <person name="Wang X."/>
            <person name="Schmutz J."/>
        </authorList>
    </citation>
    <scope>NUCLEOTIDE SEQUENCE [LARGE SCALE GENOMIC DNA]</scope>
</reference>
<feature type="domain" description="Pectate lyase" evidence="11">
    <location>
        <begin position="142"/>
        <end position="322"/>
    </location>
</feature>
<keyword evidence="9 10" id="KW-0456">Lyase</keyword>
<evidence type="ECO:0000313" key="12">
    <source>
        <dbReference type="EMBL" id="KJB61000.1"/>
    </source>
</evidence>
<dbReference type="InterPro" id="IPR012334">
    <property type="entry name" value="Pectin_lyas_fold"/>
</dbReference>
<keyword evidence="5 10" id="KW-0479">Metal-binding</keyword>
<dbReference type="Gramene" id="KJB61000">
    <property type="protein sequence ID" value="KJB61000"/>
    <property type="gene ID" value="B456_009G335000"/>
</dbReference>
<comment type="pathway">
    <text evidence="2 10">Glycan metabolism; pectin degradation; 2-dehydro-3-deoxy-D-gluconate from pectin: step 2/5.</text>
</comment>
<dbReference type="Gene3D" id="2.160.20.10">
    <property type="entry name" value="Single-stranded right-handed beta-helix, Pectin lyase-like"/>
    <property type="match status" value="1"/>
</dbReference>
<evidence type="ECO:0000256" key="10">
    <source>
        <dbReference type="RuleBase" id="RU361123"/>
    </source>
</evidence>
<comment type="cofactor">
    <cofactor evidence="10">
        <name>Ca(2+)</name>
        <dbReference type="ChEBI" id="CHEBI:29108"/>
    </cofactor>
    <text evidence="10">Binds 1 Ca(2+) ion. Required for its activity.</text>
</comment>
<feature type="chain" id="PRO_5005113492" description="Pectate lyase" evidence="10">
    <location>
        <begin position="25"/>
        <end position="366"/>
    </location>
</feature>
<dbReference type="Proteomes" id="UP000032304">
    <property type="component" value="Chromosome 9"/>
</dbReference>
<dbReference type="eggNOG" id="ENOG502QQE2">
    <property type="taxonomic scope" value="Eukaryota"/>
</dbReference>
<dbReference type="GO" id="GO:0046872">
    <property type="term" value="F:metal ion binding"/>
    <property type="evidence" value="ECO:0007669"/>
    <property type="project" value="UniProtKB-KW"/>
</dbReference>
<evidence type="ECO:0000313" key="13">
    <source>
        <dbReference type="Proteomes" id="UP000032304"/>
    </source>
</evidence>
<comment type="catalytic activity">
    <reaction evidence="1 10">
        <text>Eliminative cleavage of (1-&gt;4)-alpha-D-galacturonan to give oligosaccharides with 4-deoxy-alpha-D-galact-4-enuronosyl groups at their non-reducing ends.</text>
        <dbReference type="EC" id="4.2.2.2"/>
    </reaction>
</comment>
<keyword evidence="6 10" id="KW-0732">Signal</keyword>
<dbReference type="GO" id="GO:0045490">
    <property type="term" value="P:pectin catabolic process"/>
    <property type="evidence" value="ECO:0007669"/>
    <property type="project" value="UniProtKB-UniPathway"/>
</dbReference>
<dbReference type="InterPro" id="IPR007524">
    <property type="entry name" value="Pec_lyase_N"/>
</dbReference>
<keyword evidence="7 10" id="KW-0106">Calcium</keyword>
<dbReference type="EC" id="4.2.2.2" evidence="4 10"/>
<dbReference type="InterPro" id="IPR045032">
    <property type="entry name" value="PEL"/>
</dbReference>
<dbReference type="InterPro" id="IPR011050">
    <property type="entry name" value="Pectin_lyase_fold/virulence"/>
</dbReference>